<dbReference type="AlphaFoldDB" id="A0A3D8K5N0"/>
<dbReference type="InterPro" id="IPR035906">
    <property type="entry name" value="MetI-like_sf"/>
</dbReference>
<dbReference type="GO" id="GO:0055085">
    <property type="term" value="P:transmembrane transport"/>
    <property type="evidence" value="ECO:0007669"/>
    <property type="project" value="InterPro"/>
</dbReference>
<sequence length="265" mass="28690">MKKNGFLALAFNALFLTFILAPLVVVLLVAFTDKGYISMPFHGASLRWFRAIWDDDDIVSAFWLSVRLAFTAATIGVILAVPAALAIARYRFPGRGALMAFFLSPMMIPAVVLGIAFLRFLSLLNLNGSFAALVATHVVIVVPYALRLALSSAVGLDRDAERAALSCGASRFTAFRRVVLPMIRTGVAGGWLLSFIQSFDELTMTIFVATPGTTTLPVAMYNEIQQTIDPLVTSVSAVLIVGTILLMVLLDRLVGLDRILIGEVH</sequence>
<feature type="transmembrane region" description="Helical" evidence="8">
    <location>
        <begin position="97"/>
        <end position="118"/>
    </location>
</feature>
<protein>
    <submittedName>
        <fullName evidence="10">ABC transporter permease</fullName>
    </submittedName>
</protein>
<keyword evidence="4" id="KW-0997">Cell inner membrane</keyword>
<evidence type="ECO:0000256" key="2">
    <source>
        <dbReference type="ARBA" id="ARBA00022448"/>
    </source>
</evidence>
<dbReference type="Proteomes" id="UP000256838">
    <property type="component" value="Unassembled WGS sequence"/>
</dbReference>
<comment type="subcellular location">
    <subcellularLocation>
        <location evidence="1">Cell inner membrane</location>
        <topology evidence="1">Multi-pass membrane protein</topology>
    </subcellularLocation>
    <subcellularLocation>
        <location evidence="8">Cell membrane</location>
        <topology evidence="8">Multi-pass membrane protein</topology>
    </subcellularLocation>
</comment>
<evidence type="ECO:0000259" key="9">
    <source>
        <dbReference type="PROSITE" id="PS50928"/>
    </source>
</evidence>
<dbReference type="PROSITE" id="PS50928">
    <property type="entry name" value="ABC_TM1"/>
    <property type="match status" value="1"/>
</dbReference>
<evidence type="ECO:0000256" key="3">
    <source>
        <dbReference type="ARBA" id="ARBA00022475"/>
    </source>
</evidence>
<keyword evidence="2 8" id="KW-0813">Transport</keyword>
<reference evidence="10 11" key="1">
    <citation type="submission" date="2018-08" db="EMBL/GenBank/DDBJ databases">
        <title>Paraburkholderia sp. DHOM06 isolated from forest soil.</title>
        <authorList>
            <person name="Gao Z.-H."/>
            <person name="Qiu L.-H."/>
        </authorList>
    </citation>
    <scope>NUCLEOTIDE SEQUENCE [LARGE SCALE GENOMIC DNA]</scope>
    <source>
        <strain evidence="10 11">DHOM06</strain>
    </source>
</reference>
<proteinExistence type="inferred from homology"/>
<evidence type="ECO:0000256" key="1">
    <source>
        <dbReference type="ARBA" id="ARBA00004429"/>
    </source>
</evidence>
<gene>
    <name evidence="10" type="ORF">DWV00_03045</name>
</gene>
<accession>A0A3D8K5N0</accession>
<dbReference type="Gene3D" id="1.10.3720.10">
    <property type="entry name" value="MetI-like"/>
    <property type="match status" value="1"/>
</dbReference>
<dbReference type="RefSeq" id="WP_115532015.1">
    <property type="nucleotide sequence ID" value="NZ_QRGA01000001.1"/>
</dbReference>
<feature type="transmembrane region" description="Helical" evidence="8">
    <location>
        <begin position="62"/>
        <end position="85"/>
    </location>
</feature>
<evidence type="ECO:0000256" key="5">
    <source>
        <dbReference type="ARBA" id="ARBA00022692"/>
    </source>
</evidence>
<feature type="transmembrane region" description="Helical" evidence="8">
    <location>
        <begin position="130"/>
        <end position="150"/>
    </location>
</feature>
<evidence type="ECO:0000256" key="6">
    <source>
        <dbReference type="ARBA" id="ARBA00022989"/>
    </source>
</evidence>
<evidence type="ECO:0000256" key="4">
    <source>
        <dbReference type="ARBA" id="ARBA00022519"/>
    </source>
</evidence>
<dbReference type="InterPro" id="IPR000515">
    <property type="entry name" value="MetI-like"/>
</dbReference>
<name>A0A3D8K5N0_9BURK</name>
<evidence type="ECO:0000256" key="8">
    <source>
        <dbReference type="RuleBase" id="RU363032"/>
    </source>
</evidence>
<dbReference type="PANTHER" id="PTHR43357">
    <property type="entry name" value="INNER MEMBRANE ABC TRANSPORTER PERMEASE PROTEIN YDCV"/>
    <property type="match status" value="1"/>
</dbReference>
<keyword evidence="11" id="KW-1185">Reference proteome</keyword>
<comment type="similarity">
    <text evidence="8">Belongs to the binding-protein-dependent transport system permease family.</text>
</comment>
<keyword evidence="6 8" id="KW-1133">Transmembrane helix</keyword>
<feature type="transmembrane region" description="Helical" evidence="8">
    <location>
        <begin position="7"/>
        <end position="31"/>
    </location>
</feature>
<dbReference type="OrthoDB" id="9178195at2"/>
<evidence type="ECO:0000313" key="11">
    <source>
        <dbReference type="Proteomes" id="UP000256838"/>
    </source>
</evidence>
<keyword evidence="3" id="KW-1003">Cell membrane</keyword>
<evidence type="ECO:0000256" key="7">
    <source>
        <dbReference type="ARBA" id="ARBA00023136"/>
    </source>
</evidence>
<dbReference type="CDD" id="cd06261">
    <property type="entry name" value="TM_PBP2"/>
    <property type="match status" value="1"/>
</dbReference>
<organism evidence="10 11">
    <name type="scientific">Trinickia dinghuensis</name>
    <dbReference type="NCBI Taxonomy" id="2291023"/>
    <lineage>
        <taxon>Bacteria</taxon>
        <taxon>Pseudomonadati</taxon>
        <taxon>Pseudomonadota</taxon>
        <taxon>Betaproteobacteria</taxon>
        <taxon>Burkholderiales</taxon>
        <taxon>Burkholderiaceae</taxon>
        <taxon>Trinickia</taxon>
    </lineage>
</organism>
<feature type="domain" description="ABC transmembrane type-1" evidence="9">
    <location>
        <begin position="62"/>
        <end position="250"/>
    </location>
</feature>
<dbReference type="Pfam" id="PF00528">
    <property type="entry name" value="BPD_transp_1"/>
    <property type="match status" value="1"/>
</dbReference>
<feature type="transmembrane region" description="Helical" evidence="8">
    <location>
        <begin position="231"/>
        <end position="250"/>
    </location>
</feature>
<keyword evidence="5 8" id="KW-0812">Transmembrane</keyword>
<keyword evidence="7 8" id="KW-0472">Membrane</keyword>
<dbReference type="PANTHER" id="PTHR43357:SF4">
    <property type="entry name" value="INNER MEMBRANE ABC TRANSPORTER PERMEASE PROTEIN YDCV"/>
    <property type="match status" value="1"/>
</dbReference>
<dbReference type="EMBL" id="QRGA01000001">
    <property type="protein sequence ID" value="RDV00744.1"/>
    <property type="molecule type" value="Genomic_DNA"/>
</dbReference>
<dbReference type="GO" id="GO:0005886">
    <property type="term" value="C:plasma membrane"/>
    <property type="evidence" value="ECO:0007669"/>
    <property type="project" value="UniProtKB-SubCell"/>
</dbReference>
<comment type="caution">
    <text evidence="10">The sequence shown here is derived from an EMBL/GenBank/DDBJ whole genome shotgun (WGS) entry which is preliminary data.</text>
</comment>
<evidence type="ECO:0000313" key="10">
    <source>
        <dbReference type="EMBL" id="RDV00744.1"/>
    </source>
</evidence>
<dbReference type="SUPFAM" id="SSF161098">
    <property type="entry name" value="MetI-like"/>
    <property type="match status" value="1"/>
</dbReference>